<dbReference type="AlphaFoldDB" id="A0A0S6VQQ8"/>
<sequence length="69" mass="7620">MKSGAFHSVGRDDFLLDKKMMGHISISLDKEPLTDGDKKWEALLASDEAQRLLETMADEASKEILAGKV</sequence>
<dbReference type="Proteomes" id="UP000030700">
    <property type="component" value="Unassembled WGS sequence"/>
</dbReference>
<protein>
    <submittedName>
        <fullName evidence="1">Uncharacterized protein</fullName>
    </submittedName>
</protein>
<evidence type="ECO:0000313" key="1">
    <source>
        <dbReference type="EMBL" id="GAK49440.1"/>
    </source>
</evidence>
<dbReference type="HOGENOM" id="CLU_2767441_0_0_0"/>
<evidence type="ECO:0000313" key="2">
    <source>
        <dbReference type="Proteomes" id="UP000030700"/>
    </source>
</evidence>
<name>A0A0S6VQQ8_9BACT</name>
<gene>
    <name evidence="1" type="ORF">U14_00662</name>
</gene>
<reference evidence="1 2" key="1">
    <citation type="journal article" date="2015" name="PeerJ">
        <title>First genomic representation of candidate bacterial phylum KSB3 points to enhanced environmental sensing as a trigger of wastewater bulking.</title>
        <authorList>
            <person name="Sekiguchi Y."/>
            <person name="Ohashi A."/>
            <person name="Parks D.H."/>
            <person name="Yamauchi T."/>
            <person name="Tyson G.W."/>
            <person name="Hugenholtz P."/>
        </authorList>
    </citation>
    <scope>NUCLEOTIDE SEQUENCE [LARGE SCALE GENOMIC DNA]</scope>
</reference>
<organism evidence="1 2">
    <name type="scientific">Candidatus Moduliflexus flocculans</name>
    <dbReference type="NCBI Taxonomy" id="1499966"/>
    <lineage>
        <taxon>Bacteria</taxon>
        <taxon>Candidatus Moduliflexota</taxon>
        <taxon>Candidatus Moduliflexia</taxon>
        <taxon>Candidatus Moduliflexales</taxon>
        <taxon>Candidatus Moduliflexaceae</taxon>
    </lineage>
</organism>
<proteinExistence type="predicted"/>
<dbReference type="EMBL" id="DF820455">
    <property type="protein sequence ID" value="GAK49440.1"/>
    <property type="molecule type" value="Genomic_DNA"/>
</dbReference>
<accession>A0A0S6VQQ8</accession>
<keyword evidence="2" id="KW-1185">Reference proteome</keyword>